<dbReference type="SUPFAM" id="SSF52980">
    <property type="entry name" value="Restriction endonuclease-like"/>
    <property type="match status" value="1"/>
</dbReference>
<evidence type="ECO:0000313" key="1">
    <source>
        <dbReference type="EMBL" id="TPW74578.1"/>
    </source>
</evidence>
<evidence type="ECO:0008006" key="3">
    <source>
        <dbReference type="Google" id="ProtNLM"/>
    </source>
</evidence>
<dbReference type="Proteomes" id="UP000316252">
    <property type="component" value="Unassembled WGS sequence"/>
</dbReference>
<gene>
    <name evidence="1" type="ORF">FJ657_13350</name>
</gene>
<dbReference type="OrthoDB" id="2594539at2"/>
<sequence>MTRIVRTRDFAAEGVSTAELRHQVAAGGVRRLRIGHYAVGELDPPVEAAVSGYCSLSCGAALERHGIWVRLATAHWRVSPSDRVRRSRVGEPTRHRIAGRAVDGVDDVLTALACAAQCMSFEDLVCCVDSARHLRAVTRPALARTLLTRNGIRALAVSDARSESGLETLARVRLRSRGIIARPQVVVPGVGRVDLVVGDRLVIELDGDRWHSTPEARERDRRRDAELVARGALMLHAGSRRIFNEWAPLEAQILALVRRGEHRWSARRRREQSDLRREYWPSSR</sequence>
<comment type="caution">
    <text evidence="1">The sequence shown here is derived from an EMBL/GenBank/DDBJ whole genome shotgun (WGS) entry which is preliminary data.</text>
</comment>
<dbReference type="AlphaFoldDB" id="A0A506Y0V5"/>
<keyword evidence="2" id="KW-1185">Reference proteome</keyword>
<dbReference type="RefSeq" id="WP_141164216.1">
    <property type="nucleotide sequence ID" value="NZ_VHQG01000004.1"/>
</dbReference>
<dbReference type="InterPro" id="IPR011335">
    <property type="entry name" value="Restrct_endonuc-II-like"/>
</dbReference>
<accession>A0A506Y0V5</accession>
<protein>
    <recommendedName>
        <fullName evidence="3">DUF559 domain-containing protein</fullName>
    </recommendedName>
</protein>
<proteinExistence type="predicted"/>
<name>A0A506Y0V5_9MICO</name>
<evidence type="ECO:0000313" key="2">
    <source>
        <dbReference type="Proteomes" id="UP000316252"/>
    </source>
</evidence>
<dbReference type="EMBL" id="VHQG01000004">
    <property type="protein sequence ID" value="TPW74578.1"/>
    <property type="molecule type" value="Genomic_DNA"/>
</dbReference>
<reference evidence="1 2" key="1">
    <citation type="submission" date="2019-06" db="EMBL/GenBank/DDBJ databases">
        <authorList>
            <person name="Li F."/>
        </authorList>
    </citation>
    <scope>NUCLEOTIDE SEQUENCE [LARGE SCALE GENOMIC DNA]</scope>
    <source>
        <strain evidence="1 2">10F1D-1</strain>
    </source>
</reference>
<organism evidence="1 2">
    <name type="scientific">Schumannella soli</name>
    <dbReference type="NCBI Taxonomy" id="2590779"/>
    <lineage>
        <taxon>Bacteria</taxon>
        <taxon>Bacillati</taxon>
        <taxon>Actinomycetota</taxon>
        <taxon>Actinomycetes</taxon>
        <taxon>Micrococcales</taxon>
        <taxon>Microbacteriaceae</taxon>
        <taxon>Schumannella</taxon>
    </lineage>
</organism>
<dbReference type="Gene3D" id="3.40.960.10">
    <property type="entry name" value="VSR Endonuclease"/>
    <property type="match status" value="1"/>
</dbReference>